<dbReference type="EMBL" id="JBEVCJ010000004">
    <property type="protein sequence ID" value="MET1254539.1"/>
    <property type="molecule type" value="Genomic_DNA"/>
</dbReference>
<dbReference type="Gene3D" id="1.10.287.1260">
    <property type="match status" value="1"/>
</dbReference>
<dbReference type="Gene3D" id="3.30.70.100">
    <property type="match status" value="1"/>
</dbReference>
<evidence type="ECO:0000313" key="2">
    <source>
        <dbReference type="Proteomes" id="UP001548189"/>
    </source>
</evidence>
<dbReference type="PANTHER" id="PTHR30221:SF19">
    <property type="entry name" value="SMALL-CONDUCTANCE MECHANOSENSITIVE CHANNEL"/>
    <property type="match status" value="1"/>
</dbReference>
<dbReference type="SUPFAM" id="SSF50182">
    <property type="entry name" value="Sm-like ribonucleoproteins"/>
    <property type="match status" value="1"/>
</dbReference>
<dbReference type="Proteomes" id="UP001548189">
    <property type="component" value="Unassembled WGS sequence"/>
</dbReference>
<dbReference type="InterPro" id="IPR010920">
    <property type="entry name" value="LSM_dom_sf"/>
</dbReference>
<dbReference type="SUPFAM" id="SSF82861">
    <property type="entry name" value="Mechanosensitive channel protein MscS (YggB), transmembrane region"/>
    <property type="match status" value="1"/>
</dbReference>
<keyword evidence="2" id="KW-1185">Reference proteome</keyword>
<gene>
    <name evidence="1" type="ORF">ABVT43_05310</name>
</gene>
<dbReference type="InterPro" id="IPR011014">
    <property type="entry name" value="MscS_channel_TM-2"/>
</dbReference>
<dbReference type="InterPro" id="IPR011066">
    <property type="entry name" value="MscS_channel_C_sf"/>
</dbReference>
<accession>A0ABV2BRH8</accession>
<dbReference type="SUPFAM" id="SSF82689">
    <property type="entry name" value="Mechanosensitive channel protein MscS (YggB), C-terminal domain"/>
    <property type="match status" value="1"/>
</dbReference>
<evidence type="ECO:0000313" key="1">
    <source>
        <dbReference type="EMBL" id="MET1254539.1"/>
    </source>
</evidence>
<comment type="caution">
    <text evidence="1">The sequence shown here is derived from an EMBL/GenBank/DDBJ whole genome shotgun (WGS) entry which is preliminary data.</text>
</comment>
<reference evidence="1 2" key="1">
    <citation type="submission" date="2024-06" db="EMBL/GenBank/DDBJ databases">
        <authorList>
            <person name="Li F."/>
        </authorList>
    </citation>
    <scope>NUCLEOTIDE SEQUENCE [LARGE SCALE GENOMIC DNA]</scope>
    <source>
        <strain evidence="1 2">GXAS 311</strain>
    </source>
</reference>
<dbReference type="Pfam" id="PF21088">
    <property type="entry name" value="MS_channel_1st"/>
    <property type="match status" value="1"/>
</dbReference>
<dbReference type="InterPro" id="IPR049142">
    <property type="entry name" value="MS_channel_1st"/>
</dbReference>
<organism evidence="1 2">
    <name type="scientific">Aliikangiella maris</name>
    <dbReference type="NCBI Taxonomy" id="3162458"/>
    <lineage>
        <taxon>Bacteria</taxon>
        <taxon>Pseudomonadati</taxon>
        <taxon>Pseudomonadota</taxon>
        <taxon>Gammaproteobacteria</taxon>
        <taxon>Oceanospirillales</taxon>
        <taxon>Pleioneaceae</taxon>
        <taxon>Aliikangiella</taxon>
    </lineage>
</organism>
<dbReference type="Gene3D" id="2.30.30.60">
    <property type="match status" value="1"/>
</dbReference>
<dbReference type="InterPro" id="IPR045275">
    <property type="entry name" value="MscS_archaea/bacteria_type"/>
</dbReference>
<dbReference type="PANTHER" id="PTHR30221">
    <property type="entry name" value="SMALL-CONDUCTANCE MECHANOSENSITIVE CHANNEL"/>
    <property type="match status" value="1"/>
</dbReference>
<name>A0ABV2BRH8_9GAMM</name>
<dbReference type="InterPro" id="IPR006685">
    <property type="entry name" value="MscS_channel_2nd"/>
</dbReference>
<dbReference type="InterPro" id="IPR049278">
    <property type="entry name" value="MS_channel_C"/>
</dbReference>
<protein>
    <submittedName>
        <fullName evidence="1">Mechanosensitive ion channel family protein</fullName>
    </submittedName>
</protein>
<sequence>MQWIQQQFQSYLPFVSENHLIQASLIFFVAVIFSKIAKIIIHRLQVHAAGRTANTFDDYLFGILIRPVSLSILLIGIYMAIVRSQLLPEQLDIVESILITIAVFFWLSCVLNGAKFVLRSLSTNETKVKVVQQHTLPLFENLAVILLYGAAVYFIFVAWDINVSAWIASAGILGLALSFAAKDTLANLFAGVFILADAPYKIGDFIVLDSGERGMVTHIGIRSTRILTRADVEITIPNAIIGNTKITNETAGPSSKFRIAIQIGVAYGSDIPKVRAALLAAVMQVDNVETTPAPRVRFRTFGDSSLNFELLCWVREPVLRGAVSDLLNEAVYNEFNRQNIQIPFPQQDVYLHHVDK</sequence>
<dbReference type="InterPro" id="IPR023408">
    <property type="entry name" value="MscS_beta-dom_sf"/>
</dbReference>
<proteinExistence type="predicted"/>
<dbReference type="Pfam" id="PF00924">
    <property type="entry name" value="MS_channel_2nd"/>
    <property type="match status" value="1"/>
</dbReference>
<dbReference type="Pfam" id="PF21082">
    <property type="entry name" value="MS_channel_3rd"/>
    <property type="match status" value="1"/>
</dbReference>